<name>A0A5N5SUV2_9CRUS</name>
<reference evidence="2 3" key="1">
    <citation type="journal article" date="2019" name="PLoS Biol.">
        <title>Sex chromosomes control vertical transmission of feminizing Wolbachia symbionts in an isopod.</title>
        <authorList>
            <person name="Becking T."/>
            <person name="Chebbi M.A."/>
            <person name="Giraud I."/>
            <person name="Moumen B."/>
            <person name="Laverre T."/>
            <person name="Caubet Y."/>
            <person name="Peccoud J."/>
            <person name="Gilbert C."/>
            <person name="Cordaux R."/>
        </authorList>
    </citation>
    <scope>NUCLEOTIDE SEQUENCE [LARGE SCALE GENOMIC DNA]</scope>
    <source>
        <strain evidence="2">ANa2</strain>
        <tissue evidence="2">Whole body excluding digestive tract and cuticle</tissue>
    </source>
</reference>
<evidence type="ECO:0000313" key="2">
    <source>
        <dbReference type="EMBL" id="KAB7497993.1"/>
    </source>
</evidence>
<evidence type="ECO:0000256" key="1">
    <source>
        <dbReference type="SAM" id="MobiDB-lite"/>
    </source>
</evidence>
<dbReference type="AlphaFoldDB" id="A0A5N5SUV2"/>
<keyword evidence="3" id="KW-1185">Reference proteome</keyword>
<evidence type="ECO:0000313" key="3">
    <source>
        <dbReference type="Proteomes" id="UP000326759"/>
    </source>
</evidence>
<feature type="region of interest" description="Disordered" evidence="1">
    <location>
        <begin position="1"/>
        <end position="31"/>
    </location>
</feature>
<dbReference type="Proteomes" id="UP000326759">
    <property type="component" value="Unassembled WGS sequence"/>
</dbReference>
<sequence length="62" mass="6942">MPAAKVCHMSPRNKENGTPPTEIQKESEKGLMHSHLYEKKKVPMKKSFITSTMTPNGSKRSA</sequence>
<comment type="caution">
    <text evidence="2">The sequence shown here is derived from an EMBL/GenBank/DDBJ whole genome shotgun (WGS) entry which is preliminary data.</text>
</comment>
<protein>
    <submittedName>
        <fullName evidence="2">Uncharacterized protein</fullName>
    </submittedName>
</protein>
<organism evidence="2 3">
    <name type="scientific">Armadillidium nasatum</name>
    <dbReference type="NCBI Taxonomy" id="96803"/>
    <lineage>
        <taxon>Eukaryota</taxon>
        <taxon>Metazoa</taxon>
        <taxon>Ecdysozoa</taxon>
        <taxon>Arthropoda</taxon>
        <taxon>Crustacea</taxon>
        <taxon>Multicrustacea</taxon>
        <taxon>Malacostraca</taxon>
        <taxon>Eumalacostraca</taxon>
        <taxon>Peracarida</taxon>
        <taxon>Isopoda</taxon>
        <taxon>Oniscidea</taxon>
        <taxon>Crinocheta</taxon>
        <taxon>Armadillidiidae</taxon>
        <taxon>Armadillidium</taxon>
    </lineage>
</organism>
<dbReference type="EMBL" id="SEYY01019682">
    <property type="protein sequence ID" value="KAB7497993.1"/>
    <property type="molecule type" value="Genomic_DNA"/>
</dbReference>
<accession>A0A5N5SUV2</accession>
<gene>
    <name evidence="2" type="ORF">Anas_01555</name>
</gene>
<proteinExistence type="predicted"/>